<evidence type="ECO:0000256" key="4">
    <source>
        <dbReference type="ARBA" id="ARBA00023136"/>
    </source>
</evidence>
<protein>
    <recommendedName>
        <fullName evidence="8">ABC-transporter type IV</fullName>
    </recommendedName>
</protein>
<keyword evidence="2 5" id="KW-0812">Transmembrane</keyword>
<evidence type="ECO:0000313" key="6">
    <source>
        <dbReference type="EMBL" id="RGC34510.1"/>
    </source>
</evidence>
<evidence type="ECO:0000256" key="5">
    <source>
        <dbReference type="SAM" id="Phobius"/>
    </source>
</evidence>
<name>A0A3E2X1Y5_9FIRM</name>
<feature type="transmembrane region" description="Helical" evidence="5">
    <location>
        <begin position="5"/>
        <end position="25"/>
    </location>
</feature>
<proteinExistence type="predicted"/>
<evidence type="ECO:0008006" key="8">
    <source>
        <dbReference type="Google" id="ProtNLM"/>
    </source>
</evidence>
<comment type="caution">
    <text evidence="6">The sequence shown here is derived from an EMBL/GenBank/DDBJ whole genome shotgun (WGS) entry which is preliminary data.</text>
</comment>
<dbReference type="EMBL" id="QVIA01000003">
    <property type="protein sequence ID" value="RGC34510.1"/>
    <property type="molecule type" value="Genomic_DNA"/>
</dbReference>
<keyword evidence="3 5" id="KW-1133">Transmembrane helix</keyword>
<dbReference type="RefSeq" id="WP_117440650.1">
    <property type="nucleotide sequence ID" value="NZ_QVIA01000003.1"/>
</dbReference>
<accession>A0A3E2X1Y5</accession>
<dbReference type="InterPro" id="IPR010540">
    <property type="entry name" value="CmpB_TMEM229"/>
</dbReference>
<dbReference type="Pfam" id="PF06541">
    <property type="entry name" value="ABC_trans_CmpB"/>
    <property type="match status" value="1"/>
</dbReference>
<dbReference type="GO" id="GO:0016020">
    <property type="term" value="C:membrane"/>
    <property type="evidence" value="ECO:0007669"/>
    <property type="project" value="UniProtKB-SubCell"/>
</dbReference>
<comment type="subcellular location">
    <subcellularLocation>
        <location evidence="1">Membrane</location>
        <topology evidence="1">Multi-pass membrane protein</topology>
    </subcellularLocation>
</comment>
<evidence type="ECO:0000313" key="7">
    <source>
        <dbReference type="Proteomes" id="UP000261111"/>
    </source>
</evidence>
<evidence type="ECO:0000256" key="1">
    <source>
        <dbReference type="ARBA" id="ARBA00004141"/>
    </source>
</evidence>
<sequence length="125" mass="14455">MKNKFIICGTLGWCMEIIFTALHSFKKREFTLIGRTSIWMFPIYGAACLLTPVCRLLKGKNPLLRGGVYTCCIFFGEFLSGSFLKRHHACPWDYSKAKYNLRGIIRFDYAPLWFGAGLLFEKILR</sequence>
<feature type="transmembrane region" description="Helical" evidence="5">
    <location>
        <begin position="37"/>
        <end position="54"/>
    </location>
</feature>
<dbReference type="PANTHER" id="PTHR31746">
    <property type="entry name" value="TRANSMEMBRANE PROTEIN 229 FAMILY MEMBER"/>
    <property type="match status" value="1"/>
</dbReference>
<organism evidence="6 7">
    <name type="scientific">Hungatella hathewayi</name>
    <dbReference type="NCBI Taxonomy" id="154046"/>
    <lineage>
        <taxon>Bacteria</taxon>
        <taxon>Bacillati</taxon>
        <taxon>Bacillota</taxon>
        <taxon>Clostridia</taxon>
        <taxon>Lachnospirales</taxon>
        <taxon>Lachnospiraceae</taxon>
        <taxon>Hungatella</taxon>
    </lineage>
</organism>
<keyword evidence="4 5" id="KW-0472">Membrane</keyword>
<dbReference type="GeneID" id="93333985"/>
<evidence type="ECO:0000256" key="3">
    <source>
        <dbReference type="ARBA" id="ARBA00022989"/>
    </source>
</evidence>
<dbReference type="Proteomes" id="UP000261111">
    <property type="component" value="Unassembled WGS sequence"/>
</dbReference>
<gene>
    <name evidence="6" type="ORF">DWX41_03390</name>
</gene>
<reference evidence="6 7" key="1">
    <citation type="submission" date="2018-08" db="EMBL/GenBank/DDBJ databases">
        <title>A genome reference for cultivated species of the human gut microbiota.</title>
        <authorList>
            <person name="Zou Y."/>
            <person name="Xue W."/>
            <person name="Luo G."/>
        </authorList>
    </citation>
    <scope>NUCLEOTIDE SEQUENCE [LARGE SCALE GENOMIC DNA]</scope>
    <source>
        <strain evidence="6 7">AF19-21</strain>
    </source>
</reference>
<evidence type="ECO:0000256" key="2">
    <source>
        <dbReference type="ARBA" id="ARBA00022692"/>
    </source>
</evidence>
<dbReference type="AlphaFoldDB" id="A0A3E2X1Y5"/>